<dbReference type="InterPro" id="IPR014729">
    <property type="entry name" value="Rossmann-like_a/b/a_fold"/>
</dbReference>
<evidence type="ECO:0000256" key="1">
    <source>
        <dbReference type="ARBA" id="ARBA00007557"/>
    </source>
</evidence>
<name>A0A382A0A3_9ZZZZ</name>
<evidence type="ECO:0000313" key="5">
    <source>
        <dbReference type="EMBL" id="SVA94940.1"/>
    </source>
</evidence>
<proteinExistence type="inferred from homology"/>
<dbReference type="PANTHER" id="PTHR21294">
    <property type="entry name" value="ELECTRON TRANSFER FLAVOPROTEIN BETA-SUBUNIT"/>
    <property type="match status" value="1"/>
</dbReference>
<feature type="domain" description="Electron transfer flavoprotein alpha/beta-subunit N-terminal" evidence="4">
    <location>
        <begin position="23"/>
        <end position="214"/>
    </location>
</feature>
<keyword evidence="2" id="KW-0813">Transport</keyword>
<dbReference type="PIRSF" id="PIRSF000090">
    <property type="entry name" value="Beta-ETF"/>
    <property type="match status" value="1"/>
</dbReference>
<evidence type="ECO:0000256" key="3">
    <source>
        <dbReference type="ARBA" id="ARBA00022982"/>
    </source>
</evidence>
<evidence type="ECO:0000259" key="4">
    <source>
        <dbReference type="SMART" id="SM00893"/>
    </source>
</evidence>
<dbReference type="InterPro" id="IPR014730">
    <property type="entry name" value="ETF_a/b_N"/>
</dbReference>
<dbReference type="EMBL" id="UINC01023388">
    <property type="protein sequence ID" value="SVA94940.1"/>
    <property type="molecule type" value="Genomic_DNA"/>
</dbReference>
<organism evidence="5">
    <name type="scientific">marine metagenome</name>
    <dbReference type="NCBI Taxonomy" id="408172"/>
    <lineage>
        <taxon>unclassified sequences</taxon>
        <taxon>metagenomes</taxon>
        <taxon>ecological metagenomes</taxon>
    </lineage>
</organism>
<keyword evidence="3" id="KW-0249">Electron transport</keyword>
<protein>
    <recommendedName>
        <fullName evidence="4">Electron transfer flavoprotein alpha/beta-subunit N-terminal domain-containing protein</fullName>
    </recommendedName>
</protein>
<dbReference type="CDD" id="cd01714">
    <property type="entry name" value="ETF_beta"/>
    <property type="match status" value="1"/>
</dbReference>
<dbReference type="GO" id="GO:0009055">
    <property type="term" value="F:electron transfer activity"/>
    <property type="evidence" value="ECO:0007669"/>
    <property type="project" value="InterPro"/>
</dbReference>
<dbReference type="SUPFAM" id="SSF52402">
    <property type="entry name" value="Adenine nucleotide alpha hydrolases-like"/>
    <property type="match status" value="1"/>
</dbReference>
<comment type="similarity">
    <text evidence="1">Belongs to the ETF beta-subunit/FixA family.</text>
</comment>
<gene>
    <name evidence="5" type="ORF">METZ01_LOCUS147794</name>
</gene>
<dbReference type="Pfam" id="PF01012">
    <property type="entry name" value="ETF"/>
    <property type="match status" value="1"/>
</dbReference>
<dbReference type="InterPro" id="IPR033948">
    <property type="entry name" value="ETF_beta_N"/>
</dbReference>
<dbReference type="Gene3D" id="3.40.50.620">
    <property type="entry name" value="HUPs"/>
    <property type="match status" value="1"/>
</dbReference>
<dbReference type="AlphaFoldDB" id="A0A382A0A3"/>
<reference evidence="5" key="1">
    <citation type="submission" date="2018-05" db="EMBL/GenBank/DDBJ databases">
        <authorList>
            <person name="Lanie J.A."/>
            <person name="Ng W.-L."/>
            <person name="Kazmierczak K.M."/>
            <person name="Andrzejewski T.M."/>
            <person name="Davidsen T.M."/>
            <person name="Wayne K.J."/>
            <person name="Tettelin H."/>
            <person name="Glass J.I."/>
            <person name="Rusch D."/>
            <person name="Podicherti R."/>
            <person name="Tsui H.-C.T."/>
            <person name="Winkler M.E."/>
        </authorList>
    </citation>
    <scope>NUCLEOTIDE SEQUENCE</scope>
</reference>
<dbReference type="SMART" id="SM00893">
    <property type="entry name" value="ETF"/>
    <property type="match status" value="1"/>
</dbReference>
<sequence length="256" mass="28122">MKIAVLIKQVPGSDSGLPLTADGRWIDDSLVTFVMNESDNYALEEALQIREKINDGEVVVVSMGPGRVQRVIREGLAKGADRGIHLEEDGQIETDPLCIAKSFRSVLKDENFDLVLTGLQSDDTGMGQTGILLGELLGMSTATLGIETDMEPGAIRVKRELESGWFQWVKLPLPASVSIQSGINQPRYPSLKGIMGAKKKEIKIVSQSDHQPDAKWQALSRLYIPQTSKQTETILGDTDSVVIRLVEILKSELRII</sequence>
<dbReference type="PANTHER" id="PTHR21294:SF8">
    <property type="entry name" value="ELECTRON TRANSFER FLAVOPROTEIN SUBUNIT BETA"/>
    <property type="match status" value="1"/>
</dbReference>
<accession>A0A382A0A3</accession>
<evidence type="ECO:0000256" key="2">
    <source>
        <dbReference type="ARBA" id="ARBA00022448"/>
    </source>
</evidence>
<dbReference type="InterPro" id="IPR012255">
    <property type="entry name" value="ETF_b"/>
</dbReference>